<evidence type="ECO:0000259" key="7">
    <source>
        <dbReference type="Pfam" id="PF02544"/>
    </source>
</evidence>
<dbReference type="GO" id="GO:0016020">
    <property type="term" value="C:membrane"/>
    <property type="evidence" value="ECO:0007669"/>
    <property type="project" value="UniProtKB-SubCell"/>
</dbReference>
<feature type="transmembrane region" description="Helical" evidence="6">
    <location>
        <begin position="194"/>
        <end position="213"/>
    </location>
</feature>
<gene>
    <name evidence="8" type="ORF">FE257_002238</name>
</gene>
<evidence type="ECO:0000256" key="4">
    <source>
        <dbReference type="ARBA" id="ARBA00022989"/>
    </source>
</evidence>
<dbReference type="InterPro" id="IPR001104">
    <property type="entry name" value="3-oxo-5_a-steroid_4-DH_C"/>
</dbReference>
<dbReference type="Pfam" id="PF02544">
    <property type="entry name" value="Steroid_dh"/>
    <property type="match status" value="1"/>
</dbReference>
<evidence type="ECO:0000256" key="5">
    <source>
        <dbReference type="ARBA" id="ARBA00023136"/>
    </source>
</evidence>
<keyword evidence="5 6" id="KW-0472">Membrane</keyword>
<evidence type="ECO:0000313" key="8">
    <source>
        <dbReference type="EMBL" id="KAF9884180.1"/>
    </source>
</evidence>
<organism evidence="8 9">
    <name type="scientific">Aspergillus nanangensis</name>
    <dbReference type="NCBI Taxonomy" id="2582783"/>
    <lineage>
        <taxon>Eukaryota</taxon>
        <taxon>Fungi</taxon>
        <taxon>Dikarya</taxon>
        <taxon>Ascomycota</taxon>
        <taxon>Pezizomycotina</taxon>
        <taxon>Eurotiomycetes</taxon>
        <taxon>Eurotiomycetidae</taxon>
        <taxon>Eurotiales</taxon>
        <taxon>Aspergillaceae</taxon>
        <taxon>Aspergillus</taxon>
        <taxon>Aspergillus subgen. Circumdati</taxon>
    </lineage>
</organism>
<sequence length="378" mass="41851">MYSTLSTMFSSLPPLREFTPPTPETYMISLKIFQYFPIVSIIQWLTSFHPAGKTSFQRAWLNFPGKLGWFTMEIVGPANLCYILWKSSAIVSLSSLPFANKLIIALYLTHYLNRAIISPFFVAPSMSPIHLFVVAMAVTFNWFNSTCIAGWALGYHAPIVGHPTVVDDASSFLETPTITTTTTTTSSSTTTNASSLPCIVGITLFILGMLTNIRAETTLFRLRREEAESRAAKKSDDPDVAGSGRQSKYSKVYVIPPCRGLFRTILYPHYVGEWLEWVGFALVGSAVYPFSFPSSPASSAVVGNVAPESLQLAPWLVPFAVLAQRWEFPLPLPAVVFVVNAVTNMLPHARWGRKWYVQKFGQEAVAGRGAVVPFVSWI</sequence>
<proteinExistence type="inferred from homology"/>
<comment type="subcellular location">
    <subcellularLocation>
        <location evidence="1">Membrane</location>
        <topology evidence="1">Multi-pass membrane protein</topology>
    </subcellularLocation>
</comment>
<keyword evidence="9" id="KW-1185">Reference proteome</keyword>
<comment type="caution">
    <text evidence="8">The sequence shown here is derived from an EMBL/GenBank/DDBJ whole genome shotgun (WGS) entry which is preliminary data.</text>
</comment>
<reference evidence="8" key="2">
    <citation type="submission" date="2020-02" db="EMBL/GenBank/DDBJ databases">
        <authorList>
            <person name="Gilchrist C.L.M."/>
            <person name="Chooi Y.-H."/>
        </authorList>
    </citation>
    <scope>NUCLEOTIDE SEQUENCE</scope>
    <source>
        <strain evidence="8">MST-FP2251</strain>
    </source>
</reference>
<dbReference type="PROSITE" id="PS50244">
    <property type="entry name" value="S5A_REDUCTASE"/>
    <property type="match status" value="1"/>
</dbReference>
<dbReference type="AlphaFoldDB" id="A0AAD4CCZ8"/>
<feature type="domain" description="3-oxo-5-alpha-steroid 4-dehydrogenase C-terminal" evidence="7">
    <location>
        <begin position="248"/>
        <end position="287"/>
    </location>
</feature>
<evidence type="ECO:0000256" key="1">
    <source>
        <dbReference type="ARBA" id="ARBA00004141"/>
    </source>
</evidence>
<feature type="transmembrane region" description="Helical" evidence="6">
    <location>
        <begin position="120"/>
        <end position="143"/>
    </location>
</feature>
<name>A0AAD4CCZ8_ASPNN</name>
<accession>A0AAD4CCZ8</accession>
<reference evidence="8" key="1">
    <citation type="journal article" date="2019" name="Beilstein J. Org. Chem.">
        <title>Nanangenines: drimane sesquiterpenoids as the dominant metabolite cohort of a novel Australian fungus, Aspergillus nanangensis.</title>
        <authorList>
            <person name="Lacey H.J."/>
            <person name="Gilchrist C.L.M."/>
            <person name="Crombie A."/>
            <person name="Kalaitzis J.A."/>
            <person name="Vuong D."/>
            <person name="Rutledge P.J."/>
            <person name="Turner P."/>
            <person name="Pitt J.I."/>
            <person name="Lacey E."/>
            <person name="Chooi Y.H."/>
            <person name="Piggott A.M."/>
        </authorList>
    </citation>
    <scope>NUCLEOTIDE SEQUENCE</scope>
    <source>
        <strain evidence="8">MST-FP2251</strain>
    </source>
</reference>
<dbReference type="InterPro" id="IPR039357">
    <property type="entry name" value="SRD5A/TECR"/>
</dbReference>
<dbReference type="GO" id="GO:0006629">
    <property type="term" value="P:lipid metabolic process"/>
    <property type="evidence" value="ECO:0007669"/>
    <property type="project" value="InterPro"/>
</dbReference>
<dbReference type="Proteomes" id="UP001194746">
    <property type="component" value="Unassembled WGS sequence"/>
</dbReference>
<dbReference type="PANTHER" id="PTHR10556:SF43">
    <property type="entry name" value="STEROID 5-ALPHA-REDUCTASE DET2"/>
    <property type="match status" value="1"/>
</dbReference>
<keyword evidence="3 6" id="KW-0812">Transmembrane</keyword>
<protein>
    <recommendedName>
        <fullName evidence="7">3-oxo-5-alpha-steroid 4-dehydrogenase C-terminal domain-containing protein</fullName>
    </recommendedName>
</protein>
<evidence type="ECO:0000256" key="3">
    <source>
        <dbReference type="ARBA" id="ARBA00022692"/>
    </source>
</evidence>
<dbReference type="EMBL" id="VCAU01000131">
    <property type="protein sequence ID" value="KAF9884180.1"/>
    <property type="molecule type" value="Genomic_DNA"/>
</dbReference>
<evidence type="ECO:0000256" key="6">
    <source>
        <dbReference type="SAM" id="Phobius"/>
    </source>
</evidence>
<dbReference type="GO" id="GO:0016627">
    <property type="term" value="F:oxidoreductase activity, acting on the CH-CH group of donors"/>
    <property type="evidence" value="ECO:0007669"/>
    <property type="project" value="InterPro"/>
</dbReference>
<comment type="similarity">
    <text evidence="2">Belongs to the steroid 5-alpha reductase family.</text>
</comment>
<keyword evidence="4 6" id="KW-1133">Transmembrane helix</keyword>
<dbReference type="PANTHER" id="PTHR10556">
    <property type="entry name" value="3-OXO-5-ALPHA-STEROID 4-DEHYDROGENASE"/>
    <property type="match status" value="1"/>
</dbReference>
<evidence type="ECO:0000256" key="2">
    <source>
        <dbReference type="ARBA" id="ARBA00007742"/>
    </source>
</evidence>
<evidence type="ECO:0000313" key="9">
    <source>
        <dbReference type="Proteomes" id="UP001194746"/>
    </source>
</evidence>